<feature type="compositionally biased region" description="Basic and acidic residues" evidence="1">
    <location>
        <begin position="127"/>
        <end position="144"/>
    </location>
</feature>
<evidence type="ECO:0000256" key="1">
    <source>
        <dbReference type="SAM" id="MobiDB-lite"/>
    </source>
</evidence>
<accession>A0ABY0TF00</accession>
<feature type="compositionally biased region" description="Basic residues" evidence="1">
    <location>
        <begin position="161"/>
        <end position="170"/>
    </location>
</feature>
<feature type="region of interest" description="Disordered" evidence="1">
    <location>
        <begin position="118"/>
        <end position="170"/>
    </location>
</feature>
<name>A0ABY0TF00_9PROT</name>
<gene>
    <name evidence="2" type="ORF">SAMN05216402_2042</name>
</gene>
<evidence type="ECO:0000313" key="3">
    <source>
        <dbReference type="Proteomes" id="UP000183471"/>
    </source>
</evidence>
<evidence type="ECO:0000313" key="2">
    <source>
        <dbReference type="EMBL" id="SDQ72857.1"/>
    </source>
</evidence>
<protein>
    <submittedName>
        <fullName evidence="2">Uncharacterized protein</fullName>
    </submittedName>
</protein>
<proteinExistence type="predicted"/>
<comment type="caution">
    <text evidence="2">The sequence shown here is derived from an EMBL/GenBank/DDBJ whole genome shotgun (WGS) entry which is preliminary data.</text>
</comment>
<dbReference type="EMBL" id="FNKY01000001">
    <property type="protein sequence ID" value="SDQ72857.1"/>
    <property type="molecule type" value="Genomic_DNA"/>
</dbReference>
<reference evidence="2 3" key="1">
    <citation type="submission" date="2016-10" db="EMBL/GenBank/DDBJ databases">
        <authorList>
            <person name="Varghese N."/>
            <person name="Submissions S."/>
        </authorList>
    </citation>
    <scope>NUCLEOTIDE SEQUENCE [LARGE SCALE GENOMIC DNA]</scope>
    <source>
        <strain evidence="2 3">Nl1</strain>
    </source>
</reference>
<sequence length="170" mass="18957">MPTSKPRITITLTDHQHALLRRISDAGGQSMSGIVSEFMVVAEPALERMAAAFQQLRQDRESDHQRIIEMFSELRSGRENSMPSSLKSLAPFAPSSQMDFTLGSGMDAIQFRASVDTIRPGTPHQHASPDTHSGIETDHEEQKRTRSRRISESAISPKNYLKGRKKNGEI</sequence>
<dbReference type="Proteomes" id="UP000183471">
    <property type="component" value="Unassembled WGS sequence"/>
</dbReference>
<keyword evidence="3" id="KW-1185">Reference proteome</keyword>
<organism evidence="2 3">
    <name type="scientific">Nitrosospira multiformis</name>
    <dbReference type="NCBI Taxonomy" id="1231"/>
    <lineage>
        <taxon>Bacteria</taxon>
        <taxon>Pseudomonadati</taxon>
        <taxon>Pseudomonadota</taxon>
        <taxon>Betaproteobacteria</taxon>
        <taxon>Nitrosomonadales</taxon>
        <taxon>Nitrosomonadaceae</taxon>
        <taxon>Nitrosospira</taxon>
    </lineage>
</organism>
<dbReference type="RefSeq" id="WP_074632198.1">
    <property type="nucleotide sequence ID" value="NZ_FNKY01000001.1"/>
</dbReference>